<evidence type="ECO:0000313" key="4">
    <source>
        <dbReference type="Proteomes" id="UP000502894"/>
    </source>
</evidence>
<dbReference type="InterPro" id="IPR004175">
    <property type="entry name" value="RNA_CPDase"/>
</dbReference>
<dbReference type="GO" id="GO:0004113">
    <property type="term" value="F:2',3'-cyclic-nucleotide 3'-phosphodiesterase activity"/>
    <property type="evidence" value="ECO:0007669"/>
    <property type="project" value="InterPro"/>
</dbReference>
<comment type="caution">
    <text evidence="2">Lacks conserved residue(s) required for the propagation of feature annotation.</text>
</comment>
<evidence type="ECO:0000256" key="1">
    <source>
        <dbReference type="ARBA" id="ARBA00022801"/>
    </source>
</evidence>
<protein>
    <recommendedName>
        <fullName evidence="2">RNA 2',3'-cyclic phosphodiesterase</fullName>
        <shortName evidence="2">RNA 2',3'-CPDase</shortName>
        <ecNumber evidence="2">3.1.4.58</ecNumber>
    </recommendedName>
</protein>
<dbReference type="GO" id="GO:0008664">
    <property type="term" value="F:RNA 2',3'-cyclic 3'-phosphodiesterase activity"/>
    <property type="evidence" value="ECO:0007669"/>
    <property type="project" value="UniProtKB-EC"/>
</dbReference>
<evidence type="ECO:0000313" key="3">
    <source>
        <dbReference type="EMBL" id="BCA96490.1"/>
    </source>
</evidence>
<dbReference type="SUPFAM" id="SSF55144">
    <property type="entry name" value="LigT-like"/>
    <property type="match status" value="1"/>
</dbReference>
<dbReference type="RefSeq" id="WP_173237800.1">
    <property type="nucleotide sequence ID" value="NZ_AP022839.1"/>
</dbReference>
<dbReference type="Gene3D" id="3.90.1140.10">
    <property type="entry name" value="Cyclic phosphodiesterase"/>
    <property type="match status" value="1"/>
</dbReference>
<organism evidence="3 4">
    <name type="scientific">Legionella antarctica</name>
    <dbReference type="NCBI Taxonomy" id="2708020"/>
    <lineage>
        <taxon>Bacteria</taxon>
        <taxon>Pseudomonadati</taxon>
        <taxon>Pseudomonadota</taxon>
        <taxon>Gammaproteobacteria</taxon>
        <taxon>Legionellales</taxon>
        <taxon>Legionellaceae</taxon>
        <taxon>Legionella</taxon>
    </lineage>
</organism>
<dbReference type="Proteomes" id="UP000502894">
    <property type="component" value="Chromosome"/>
</dbReference>
<dbReference type="PANTHER" id="PTHR35561">
    <property type="entry name" value="RNA 2',3'-CYCLIC PHOSPHODIESTERASE"/>
    <property type="match status" value="1"/>
</dbReference>
<reference evidence="3" key="1">
    <citation type="journal article" date="2020" name="Microbiol. Resour. Announc.">
        <title>Complete Genome Sequence of Novel Psychrotolerant Legionella Strain TUM19329, Isolated from Antarctic Lake Sediment.</title>
        <authorList>
            <person name="Shimada S."/>
            <person name="Nakai R."/>
            <person name="Aoki K."/>
            <person name="Shimoeda N."/>
            <person name="Ohno G."/>
            <person name="Miyazaki Y."/>
            <person name="Kudoh S."/>
            <person name="Imura S."/>
            <person name="Watanabe K."/>
            <person name="Ishii Y."/>
            <person name="Tateda K."/>
        </authorList>
    </citation>
    <scope>NUCLEOTIDE SEQUENCE [LARGE SCALE GENOMIC DNA]</scope>
    <source>
        <strain evidence="3">TUM19329</strain>
    </source>
</reference>
<dbReference type="Pfam" id="PF13563">
    <property type="entry name" value="2_5_RNA_ligase2"/>
    <property type="match status" value="1"/>
</dbReference>
<dbReference type="PANTHER" id="PTHR35561:SF1">
    <property type="entry name" value="RNA 2',3'-CYCLIC PHOSPHODIESTERASE"/>
    <property type="match status" value="1"/>
</dbReference>
<keyword evidence="4" id="KW-1185">Reference proteome</keyword>
<dbReference type="AlphaFoldDB" id="A0A6F8T8L2"/>
<accession>A0A6F8T8L2</accession>
<sequence>MNTIRAFFAIMPPKSMRDVLENILNTLEHSVPERSMRWMNLENLHITLQFLEKVWPEDVNPLIKRVRTELKNTSVFELQINQLEWFPEPKHPKILSLAVGPQEILKALSDSIGYAISSLNYSVESRPYRGHMSIGRLSQHRSQHPLLPQIKVPIIPAILIDEIFLIESKPGNGKNSYYPLAQFNLS</sequence>
<evidence type="ECO:0000256" key="2">
    <source>
        <dbReference type="HAMAP-Rule" id="MF_01940"/>
    </source>
</evidence>
<gene>
    <name evidence="3" type="ORF">TUM19329_28510</name>
</gene>
<dbReference type="InterPro" id="IPR009097">
    <property type="entry name" value="Cyclic_Pdiesterase"/>
</dbReference>
<dbReference type="EMBL" id="AP022839">
    <property type="protein sequence ID" value="BCA96490.1"/>
    <property type="molecule type" value="Genomic_DNA"/>
</dbReference>
<dbReference type="NCBIfam" id="TIGR02258">
    <property type="entry name" value="2_5_ligase"/>
    <property type="match status" value="1"/>
</dbReference>
<comment type="catalytic activity">
    <reaction evidence="2">
        <text>a 3'-end 2',3'-cyclophospho-ribonucleotide-RNA + H2O = a 3'-end 2'-phospho-ribonucleotide-RNA + H(+)</text>
        <dbReference type="Rhea" id="RHEA:11828"/>
        <dbReference type="Rhea" id="RHEA-COMP:10464"/>
        <dbReference type="Rhea" id="RHEA-COMP:17353"/>
        <dbReference type="ChEBI" id="CHEBI:15377"/>
        <dbReference type="ChEBI" id="CHEBI:15378"/>
        <dbReference type="ChEBI" id="CHEBI:83064"/>
        <dbReference type="ChEBI" id="CHEBI:173113"/>
        <dbReference type="EC" id="3.1.4.58"/>
    </reaction>
</comment>
<proteinExistence type="inferred from homology"/>
<feature type="active site" description="Proton acceptor" evidence="2">
    <location>
        <position position="131"/>
    </location>
</feature>
<name>A0A6F8T8L2_9GAMM</name>
<keyword evidence="1 2" id="KW-0378">Hydrolase</keyword>
<comment type="similarity">
    <text evidence="2">Belongs to the 2H phosphoesterase superfamily. ThpR family.</text>
</comment>
<dbReference type="EC" id="3.1.4.58" evidence="2"/>
<dbReference type="HAMAP" id="MF_01940">
    <property type="entry name" value="RNA_CPDase"/>
    <property type="match status" value="1"/>
</dbReference>
<feature type="active site" description="Proton donor" evidence="2">
    <location>
        <position position="45"/>
    </location>
</feature>
<dbReference type="KEGG" id="lant:TUM19329_28510"/>
<comment type="function">
    <text evidence="2">Hydrolyzes RNA 2',3'-cyclic phosphodiester to an RNA 2'-phosphomonoester.</text>
</comment>
<feature type="short sequence motif" description="HXTX 1" evidence="2">
    <location>
        <begin position="45"/>
        <end position="48"/>
    </location>
</feature>